<dbReference type="Proteomes" id="UP000724584">
    <property type="component" value="Unassembled WGS sequence"/>
</dbReference>
<sequence length="177" mass="19983">MARPHLPYHLHTGPGPLLYSWRLVGCVSLRLDDIKQITYRYPHALIFQIGAGTGGATETMLEAILGRISSYPFTDIVVPFYRYRRCLFANAERLFSTYGENMAFETLSISKSYHRAKTSTHWYDVIIASNVLFTTPSLENTLQNTRQLSPGGYLLVLELTSPVVLRCSMMFGGLPGW</sequence>
<keyword evidence="2" id="KW-1185">Reference proteome</keyword>
<gene>
    <name evidence="1" type="ORF">F5144DRAFT_479686</name>
</gene>
<accession>A0ACB7PQL3</accession>
<name>A0ACB7PQL3_9PEZI</name>
<proteinExistence type="predicted"/>
<protein>
    <submittedName>
        <fullName evidence="1">Uncharacterized protein</fullName>
    </submittedName>
</protein>
<reference evidence="1 2" key="1">
    <citation type="journal article" date="2021" name="Nat. Commun.">
        <title>Genetic determinants of endophytism in the Arabidopsis root mycobiome.</title>
        <authorList>
            <person name="Mesny F."/>
            <person name="Miyauchi S."/>
            <person name="Thiergart T."/>
            <person name="Pickel B."/>
            <person name="Atanasova L."/>
            <person name="Karlsson M."/>
            <person name="Huettel B."/>
            <person name="Barry K.W."/>
            <person name="Haridas S."/>
            <person name="Chen C."/>
            <person name="Bauer D."/>
            <person name="Andreopoulos W."/>
            <person name="Pangilinan J."/>
            <person name="LaButti K."/>
            <person name="Riley R."/>
            <person name="Lipzen A."/>
            <person name="Clum A."/>
            <person name="Drula E."/>
            <person name="Henrissat B."/>
            <person name="Kohler A."/>
            <person name="Grigoriev I.V."/>
            <person name="Martin F.M."/>
            <person name="Hacquard S."/>
        </authorList>
    </citation>
    <scope>NUCLEOTIDE SEQUENCE [LARGE SCALE GENOMIC DNA]</scope>
    <source>
        <strain evidence="1 2">MPI-SDFR-AT-0079</strain>
    </source>
</reference>
<dbReference type="EMBL" id="JAGIZQ010000001">
    <property type="protein sequence ID" value="KAH6651411.1"/>
    <property type="molecule type" value="Genomic_DNA"/>
</dbReference>
<evidence type="ECO:0000313" key="1">
    <source>
        <dbReference type="EMBL" id="KAH6651411.1"/>
    </source>
</evidence>
<organism evidence="1 2">
    <name type="scientific">Chaetomium tenue</name>
    <dbReference type="NCBI Taxonomy" id="1854479"/>
    <lineage>
        <taxon>Eukaryota</taxon>
        <taxon>Fungi</taxon>
        <taxon>Dikarya</taxon>
        <taxon>Ascomycota</taxon>
        <taxon>Pezizomycotina</taxon>
        <taxon>Sordariomycetes</taxon>
        <taxon>Sordariomycetidae</taxon>
        <taxon>Sordariales</taxon>
        <taxon>Chaetomiaceae</taxon>
        <taxon>Chaetomium</taxon>
    </lineage>
</organism>
<evidence type="ECO:0000313" key="2">
    <source>
        <dbReference type="Proteomes" id="UP000724584"/>
    </source>
</evidence>
<comment type="caution">
    <text evidence="1">The sequence shown here is derived from an EMBL/GenBank/DDBJ whole genome shotgun (WGS) entry which is preliminary data.</text>
</comment>